<keyword evidence="3" id="KW-0808">Transferase</keyword>
<keyword evidence="6" id="KW-0067">ATP-binding</keyword>
<dbReference type="InterPro" id="IPR027417">
    <property type="entry name" value="P-loop_NTPase"/>
</dbReference>
<dbReference type="GO" id="GO:0005524">
    <property type="term" value="F:ATP binding"/>
    <property type="evidence" value="ECO:0007669"/>
    <property type="project" value="UniProtKB-KW"/>
</dbReference>
<comment type="catalytic activity">
    <reaction evidence="7">
        <text>dCMP + ATP = dCDP + ADP</text>
        <dbReference type="Rhea" id="RHEA:25094"/>
        <dbReference type="ChEBI" id="CHEBI:30616"/>
        <dbReference type="ChEBI" id="CHEBI:57566"/>
        <dbReference type="ChEBI" id="CHEBI:58593"/>
        <dbReference type="ChEBI" id="CHEBI:456216"/>
        <dbReference type="EC" id="2.7.4.25"/>
    </reaction>
</comment>
<reference evidence="10" key="1">
    <citation type="journal article" date="2014" name="Front. Microbiol.">
        <title>High frequency of phylogenetically diverse reductive dehalogenase-homologous genes in deep subseafloor sedimentary metagenomes.</title>
        <authorList>
            <person name="Kawai M."/>
            <person name="Futagami T."/>
            <person name="Toyoda A."/>
            <person name="Takaki Y."/>
            <person name="Nishi S."/>
            <person name="Hori S."/>
            <person name="Arai W."/>
            <person name="Tsubouchi T."/>
            <person name="Morono Y."/>
            <person name="Uchiyama I."/>
            <person name="Ito T."/>
            <person name="Fujiyama A."/>
            <person name="Inagaki F."/>
            <person name="Takami H."/>
        </authorList>
    </citation>
    <scope>NUCLEOTIDE SEQUENCE</scope>
    <source>
        <strain evidence="10">Expedition CK06-06</strain>
    </source>
</reference>
<protein>
    <recommendedName>
        <fullName evidence="2">(d)CMP kinase</fullName>
        <ecNumber evidence="2">2.7.4.25</ecNumber>
    </recommendedName>
</protein>
<dbReference type="GO" id="GO:0006139">
    <property type="term" value="P:nucleobase-containing compound metabolic process"/>
    <property type="evidence" value="ECO:0007669"/>
    <property type="project" value="InterPro"/>
</dbReference>
<evidence type="ECO:0000256" key="7">
    <source>
        <dbReference type="ARBA" id="ARBA00047615"/>
    </source>
</evidence>
<accession>X0UZG9</accession>
<evidence type="ECO:0000259" key="9">
    <source>
        <dbReference type="Pfam" id="PF02224"/>
    </source>
</evidence>
<feature type="non-terminal residue" evidence="10">
    <location>
        <position position="1"/>
    </location>
</feature>
<proteinExistence type="inferred from homology"/>
<evidence type="ECO:0000256" key="2">
    <source>
        <dbReference type="ARBA" id="ARBA00012906"/>
    </source>
</evidence>
<sequence>VGSLLARRLGYVFFDTGMMYRAFTWKVLKSGISIEDEQKLCQLANTTKFDFVPLQGCCLSPLIDDEDVSSKLLRPEVEEQVSLTSKIAGVRQILILEQRSLAQQGKIVMAGRDIGTVVLPWAELKIFLTASTEERARRRYKELLARGENSSLEIVLADLKKRDELDIHRTIS</sequence>
<dbReference type="EC" id="2.7.4.25" evidence="2"/>
<comment type="caution">
    <text evidence="10">The sequence shown here is derived from an EMBL/GenBank/DDBJ whole genome shotgun (WGS) entry which is preliminary data.</text>
</comment>
<comment type="similarity">
    <text evidence="1">Belongs to the cytidylate kinase family. Type 1 subfamily.</text>
</comment>
<dbReference type="Gene3D" id="3.40.50.300">
    <property type="entry name" value="P-loop containing nucleotide triphosphate hydrolases"/>
    <property type="match status" value="1"/>
</dbReference>
<evidence type="ECO:0000256" key="5">
    <source>
        <dbReference type="ARBA" id="ARBA00022777"/>
    </source>
</evidence>
<feature type="domain" description="Cytidylate kinase" evidence="9">
    <location>
        <begin position="1"/>
        <end position="171"/>
    </location>
</feature>
<dbReference type="Pfam" id="PF02224">
    <property type="entry name" value="Cytidylate_kin"/>
    <property type="match status" value="1"/>
</dbReference>
<dbReference type="GO" id="GO:0036431">
    <property type="term" value="F:dCMP kinase activity"/>
    <property type="evidence" value="ECO:0007669"/>
    <property type="project" value="InterPro"/>
</dbReference>
<evidence type="ECO:0000256" key="6">
    <source>
        <dbReference type="ARBA" id="ARBA00022840"/>
    </source>
</evidence>
<organism evidence="10">
    <name type="scientific">marine sediment metagenome</name>
    <dbReference type="NCBI Taxonomy" id="412755"/>
    <lineage>
        <taxon>unclassified sequences</taxon>
        <taxon>metagenomes</taxon>
        <taxon>ecological metagenomes</taxon>
    </lineage>
</organism>
<comment type="catalytic activity">
    <reaction evidence="8">
        <text>CMP + ATP = CDP + ADP</text>
        <dbReference type="Rhea" id="RHEA:11600"/>
        <dbReference type="ChEBI" id="CHEBI:30616"/>
        <dbReference type="ChEBI" id="CHEBI:58069"/>
        <dbReference type="ChEBI" id="CHEBI:60377"/>
        <dbReference type="ChEBI" id="CHEBI:456216"/>
        <dbReference type="EC" id="2.7.4.25"/>
    </reaction>
</comment>
<feature type="non-terminal residue" evidence="10">
    <location>
        <position position="172"/>
    </location>
</feature>
<dbReference type="EMBL" id="BARS01013141">
    <property type="protein sequence ID" value="GAF93815.1"/>
    <property type="molecule type" value="Genomic_DNA"/>
</dbReference>
<evidence type="ECO:0000256" key="3">
    <source>
        <dbReference type="ARBA" id="ARBA00022679"/>
    </source>
</evidence>
<evidence type="ECO:0000313" key="10">
    <source>
        <dbReference type="EMBL" id="GAF93815.1"/>
    </source>
</evidence>
<dbReference type="AlphaFoldDB" id="X0UZG9"/>
<dbReference type="InterPro" id="IPR003136">
    <property type="entry name" value="Cytidylate_kin"/>
</dbReference>
<dbReference type="InterPro" id="IPR011994">
    <property type="entry name" value="Cytidylate_kinase_dom"/>
</dbReference>
<evidence type="ECO:0000256" key="4">
    <source>
        <dbReference type="ARBA" id="ARBA00022741"/>
    </source>
</evidence>
<name>X0UZG9_9ZZZZ</name>
<evidence type="ECO:0000256" key="1">
    <source>
        <dbReference type="ARBA" id="ARBA00009427"/>
    </source>
</evidence>
<evidence type="ECO:0000256" key="8">
    <source>
        <dbReference type="ARBA" id="ARBA00048478"/>
    </source>
</evidence>
<keyword evidence="4" id="KW-0547">Nucleotide-binding</keyword>
<keyword evidence="5" id="KW-0418">Kinase</keyword>
<dbReference type="CDD" id="cd02020">
    <property type="entry name" value="CMPK"/>
    <property type="match status" value="1"/>
</dbReference>
<gene>
    <name evidence="10" type="ORF">S01H1_23005</name>
</gene>
<dbReference type="SUPFAM" id="SSF52540">
    <property type="entry name" value="P-loop containing nucleoside triphosphate hydrolases"/>
    <property type="match status" value="1"/>
</dbReference>
<dbReference type="NCBIfam" id="TIGR00017">
    <property type="entry name" value="cmk"/>
    <property type="match status" value="1"/>
</dbReference>